<name>A0A0A9G1M2_ARUDO</name>
<dbReference type="AlphaFoldDB" id="A0A0A9G1M2"/>
<organism evidence="1">
    <name type="scientific">Arundo donax</name>
    <name type="common">Giant reed</name>
    <name type="synonym">Donax arundinaceus</name>
    <dbReference type="NCBI Taxonomy" id="35708"/>
    <lineage>
        <taxon>Eukaryota</taxon>
        <taxon>Viridiplantae</taxon>
        <taxon>Streptophyta</taxon>
        <taxon>Embryophyta</taxon>
        <taxon>Tracheophyta</taxon>
        <taxon>Spermatophyta</taxon>
        <taxon>Magnoliopsida</taxon>
        <taxon>Liliopsida</taxon>
        <taxon>Poales</taxon>
        <taxon>Poaceae</taxon>
        <taxon>PACMAD clade</taxon>
        <taxon>Arundinoideae</taxon>
        <taxon>Arundineae</taxon>
        <taxon>Arundo</taxon>
    </lineage>
</organism>
<reference evidence="1" key="2">
    <citation type="journal article" date="2015" name="Data Brief">
        <title>Shoot transcriptome of the giant reed, Arundo donax.</title>
        <authorList>
            <person name="Barrero R.A."/>
            <person name="Guerrero F.D."/>
            <person name="Moolhuijzen P."/>
            <person name="Goolsby J.A."/>
            <person name="Tidwell J."/>
            <person name="Bellgard S.E."/>
            <person name="Bellgard M.I."/>
        </authorList>
    </citation>
    <scope>NUCLEOTIDE SEQUENCE</scope>
    <source>
        <tissue evidence="1">Shoot tissue taken approximately 20 cm above the soil surface</tissue>
    </source>
</reference>
<protein>
    <submittedName>
        <fullName evidence="1">Uncharacterized protein</fullName>
    </submittedName>
</protein>
<accession>A0A0A9G1M2</accession>
<evidence type="ECO:0000313" key="1">
    <source>
        <dbReference type="EMBL" id="JAE14513.1"/>
    </source>
</evidence>
<proteinExistence type="predicted"/>
<sequence length="22" mass="2839">MWQPKAKIIFYFRKIRNDLKRS</sequence>
<dbReference type="EMBL" id="GBRH01183383">
    <property type="protein sequence ID" value="JAE14513.1"/>
    <property type="molecule type" value="Transcribed_RNA"/>
</dbReference>
<reference evidence="1" key="1">
    <citation type="submission" date="2014-09" db="EMBL/GenBank/DDBJ databases">
        <authorList>
            <person name="Magalhaes I.L.F."/>
            <person name="Oliveira U."/>
            <person name="Santos F.R."/>
            <person name="Vidigal T.H.D.A."/>
            <person name="Brescovit A.D."/>
            <person name="Santos A.J."/>
        </authorList>
    </citation>
    <scope>NUCLEOTIDE SEQUENCE</scope>
    <source>
        <tissue evidence="1">Shoot tissue taken approximately 20 cm above the soil surface</tissue>
    </source>
</reference>